<feature type="domain" description="DUF302" evidence="1">
    <location>
        <begin position="33"/>
        <end position="95"/>
    </location>
</feature>
<dbReference type="PIRSF" id="PIRSF021774">
    <property type="entry name" value="UCP021774"/>
    <property type="match status" value="1"/>
</dbReference>
<protein>
    <submittedName>
        <fullName evidence="2">DUF302 domain-containing protein</fullName>
    </submittedName>
</protein>
<dbReference type="PANTHER" id="PTHR38342:SF1">
    <property type="entry name" value="SLR5037 PROTEIN"/>
    <property type="match status" value="1"/>
</dbReference>
<dbReference type="Proteomes" id="UP000741360">
    <property type="component" value="Unassembled WGS sequence"/>
</dbReference>
<dbReference type="Pfam" id="PF03625">
    <property type="entry name" value="DUF302"/>
    <property type="match status" value="1"/>
</dbReference>
<reference evidence="2" key="1">
    <citation type="submission" date="2020-07" db="EMBL/GenBank/DDBJ databases">
        <title>Huge and variable diversity of episymbiotic CPR bacteria and DPANN archaea in groundwater ecosystems.</title>
        <authorList>
            <person name="He C.Y."/>
            <person name="Keren R."/>
            <person name="Whittaker M."/>
            <person name="Farag I.F."/>
            <person name="Doudna J."/>
            <person name="Cate J.H.D."/>
            <person name="Banfield J.F."/>
        </authorList>
    </citation>
    <scope>NUCLEOTIDE SEQUENCE</scope>
    <source>
        <strain evidence="2">NC_groundwater_717_Ag_S-0.2um_59_8</strain>
    </source>
</reference>
<proteinExistence type="predicted"/>
<dbReference type="CDD" id="cd14797">
    <property type="entry name" value="DUF302"/>
    <property type="match status" value="1"/>
</dbReference>
<dbReference type="SUPFAM" id="SSF103247">
    <property type="entry name" value="TT1751-like"/>
    <property type="match status" value="1"/>
</dbReference>
<sequence>MLYIVETTKDVESAARDLEEAVKRNKFGVLHVHDLQKTLKEKGVDFPNACRILEVCNPQRANQVLTQNMAVNMALPCRISVYEEGGRTKIGMVKPTALLAMFSGAEALRAVAEEVERETIKMIEEAK</sequence>
<dbReference type="Gene3D" id="3.30.310.70">
    <property type="entry name" value="TT1751-like domain"/>
    <property type="match status" value="1"/>
</dbReference>
<evidence type="ECO:0000313" key="2">
    <source>
        <dbReference type="EMBL" id="MBI3015650.1"/>
    </source>
</evidence>
<name>A0A932GRH1_UNCTE</name>
<organism evidence="2 3">
    <name type="scientific">Tectimicrobiota bacterium</name>
    <dbReference type="NCBI Taxonomy" id="2528274"/>
    <lineage>
        <taxon>Bacteria</taxon>
        <taxon>Pseudomonadati</taxon>
        <taxon>Nitrospinota/Tectimicrobiota group</taxon>
        <taxon>Candidatus Tectimicrobiota</taxon>
    </lineage>
</organism>
<dbReference type="InterPro" id="IPR035923">
    <property type="entry name" value="TT1751-like_sf"/>
</dbReference>
<dbReference type="PANTHER" id="PTHR38342">
    <property type="entry name" value="SLR5037 PROTEIN"/>
    <property type="match status" value="1"/>
</dbReference>
<accession>A0A932GRH1</accession>
<gene>
    <name evidence="2" type="ORF">HYY65_11475</name>
</gene>
<comment type="caution">
    <text evidence="2">The sequence shown here is derived from an EMBL/GenBank/DDBJ whole genome shotgun (WGS) entry which is preliminary data.</text>
</comment>
<dbReference type="InterPro" id="IPR005180">
    <property type="entry name" value="DUF302"/>
</dbReference>
<dbReference type="AlphaFoldDB" id="A0A932GRH1"/>
<evidence type="ECO:0000259" key="1">
    <source>
        <dbReference type="Pfam" id="PF03625"/>
    </source>
</evidence>
<dbReference type="InterPro" id="IPR016796">
    <property type="entry name" value="UCP021774"/>
</dbReference>
<dbReference type="EMBL" id="JACPSX010000217">
    <property type="protein sequence ID" value="MBI3015650.1"/>
    <property type="molecule type" value="Genomic_DNA"/>
</dbReference>
<evidence type="ECO:0000313" key="3">
    <source>
        <dbReference type="Proteomes" id="UP000741360"/>
    </source>
</evidence>